<keyword evidence="4" id="KW-1015">Disulfide bond</keyword>
<evidence type="ECO:0000256" key="3">
    <source>
        <dbReference type="ARBA" id="ARBA00022801"/>
    </source>
</evidence>
<dbReference type="PANTHER" id="PTHR11559">
    <property type="entry name" value="CARBOXYLESTERASE"/>
    <property type="match status" value="1"/>
</dbReference>
<feature type="domain" description="Carboxylesterase type B" evidence="7">
    <location>
        <begin position="31"/>
        <end position="550"/>
    </location>
</feature>
<keyword evidence="6" id="KW-0732">Signal</keyword>
<dbReference type="Proteomes" id="UP001652740">
    <property type="component" value="Unplaced"/>
</dbReference>
<dbReference type="InterPro" id="IPR050309">
    <property type="entry name" value="Type-B_Carboxylest/Lipase"/>
</dbReference>
<feature type="signal peptide" evidence="6">
    <location>
        <begin position="1"/>
        <end position="22"/>
    </location>
</feature>
<sequence>MMKAIVVTVVLCAALFVRLSTSSQDKQPVNDPIVTVREGKLRGSVHTLVDGSTSYSFKGIPYAEPPIGKLRFKDPLPPKSWKGIREAVNHGSVCPQFDITTEELIAGDENCLFLNVFTKSLTASAKLPVMVCIHGGAFTSGSGNSDFLGPDYLLQHNVILVTINYRLEMLGFLSLDIPEVPGNAGMKDQVAALKWVKNNIAQFGGDPNNVSIFGESAGSAAVSHHLLSPMSKGLFNRAIEQSGTSIDDWGVGRDPVARAFRAAKVLGKDTKDVHELLDFLQSVPALDLAGLTFKTDTEDEKNRGLPIHFAPVIEKKFNNIEPFLCEEPLTILLSGKTNRVPIMIGYNSAEGLLMLSDHLSKADFRNKNPKYLVPREIAQKISEDKTKVFGERIKKFYVGNKEFSNSTAEEIVNLQTDINFAYNTNRFVHLYSAANQPIYKYRFNYVTDMNFIKISLGLAHLKGVAHADDLFYLFNNAETKDVYEKQEKVRQIVFKVTKLWTDFAKTGNPTPDNSYGVKWEPYTRTGKEYLNLEEHPTVGHAADRDRTNFWDSLYCEAGVPCIARYNL</sequence>
<dbReference type="InterPro" id="IPR019826">
    <property type="entry name" value="Carboxylesterase_B_AS"/>
</dbReference>
<accession>A0A6J1W9F9</accession>
<dbReference type="SMR" id="A0A6J1W9F9"/>
<protein>
    <recommendedName>
        <fullName evidence="6">Carboxylic ester hydrolase</fullName>
        <ecNumber evidence="6">3.1.1.-</ecNumber>
    </recommendedName>
</protein>
<keyword evidence="5" id="KW-0325">Glycoprotein</keyword>
<proteinExistence type="inferred from homology"/>
<keyword evidence="3 6" id="KW-0378">Hydrolase</keyword>
<keyword evidence="2" id="KW-0719">Serine esterase</keyword>
<evidence type="ECO:0000259" key="7">
    <source>
        <dbReference type="Pfam" id="PF00135"/>
    </source>
</evidence>
<dbReference type="InterPro" id="IPR029058">
    <property type="entry name" value="AB_hydrolase_fold"/>
</dbReference>
<dbReference type="Pfam" id="PF00135">
    <property type="entry name" value="COesterase"/>
    <property type="match status" value="1"/>
</dbReference>
<dbReference type="KEGG" id="gmw:113510373"/>
<evidence type="ECO:0000256" key="2">
    <source>
        <dbReference type="ARBA" id="ARBA00022487"/>
    </source>
</evidence>
<dbReference type="Gene3D" id="3.40.50.1820">
    <property type="entry name" value="alpha/beta hydrolase"/>
    <property type="match status" value="1"/>
</dbReference>
<dbReference type="InterPro" id="IPR002018">
    <property type="entry name" value="CarbesteraseB"/>
</dbReference>
<name>A0A6J1W9F9_GALME</name>
<evidence type="ECO:0000256" key="1">
    <source>
        <dbReference type="ARBA" id="ARBA00005964"/>
    </source>
</evidence>
<reference evidence="9" key="1">
    <citation type="submission" date="2025-08" db="UniProtKB">
        <authorList>
            <consortium name="RefSeq"/>
        </authorList>
    </citation>
    <scope>IDENTIFICATION</scope>
    <source>
        <tissue evidence="9">Whole larvae</tissue>
    </source>
</reference>
<dbReference type="FunCoup" id="A0A6J1W9F9">
    <property type="interactions" value="56"/>
</dbReference>
<gene>
    <name evidence="9" type="primary">LOC113510373</name>
</gene>
<evidence type="ECO:0000256" key="5">
    <source>
        <dbReference type="ARBA" id="ARBA00023180"/>
    </source>
</evidence>
<evidence type="ECO:0000313" key="9">
    <source>
        <dbReference type="RefSeq" id="XP_026749627.2"/>
    </source>
</evidence>
<dbReference type="AlphaFoldDB" id="A0A6J1W9F9"/>
<dbReference type="InParanoid" id="A0A6J1W9F9"/>
<comment type="similarity">
    <text evidence="1 6">Belongs to the type-B carboxylesterase/lipase family.</text>
</comment>
<keyword evidence="8" id="KW-1185">Reference proteome</keyword>
<dbReference type="PROSITE" id="PS00122">
    <property type="entry name" value="CARBOXYLESTERASE_B_1"/>
    <property type="match status" value="1"/>
</dbReference>
<organism evidence="8 9">
    <name type="scientific">Galleria mellonella</name>
    <name type="common">Greater wax moth</name>
    <dbReference type="NCBI Taxonomy" id="7137"/>
    <lineage>
        <taxon>Eukaryota</taxon>
        <taxon>Metazoa</taxon>
        <taxon>Ecdysozoa</taxon>
        <taxon>Arthropoda</taxon>
        <taxon>Hexapoda</taxon>
        <taxon>Insecta</taxon>
        <taxon>Pterygota</taxon>
        <taxon>Neoptera</taxon>
        <taxon>Endopterygota</taxon>
        <taxon>Lepidoptera</taxon>
        <taxon>Glossata</taxon>
        <taxon>Ditrysia</taxon>
        <taxon>Pyraloidea</taxon>
        <taxon>Pyralidae</taxon>
        <taxon>Galleriinae</taxon>
        <taxon>Galleria</taxon>
    </lineage>
</organism>
<dbReference type="GeneID" id="113510373"/>
<dbReference type="RefSeq" id="XP_026749627.2">
    <property type="nucleotide sequence ID" value="XM_026893826.3"/>
</dbReference>
<dbReference type="SUPFAM" id="SSF53474">
    <property type="entry name" value="alpha/beta-Hydrolases"/>
    <property type="match status" value="1"/>
</dbReference>
<evidence type="ECO:0000256" key="6">
    <source>
        <dbReference type="RuleBase" id="RU361235"/>
    </source>
</evidence>
<dbReference type="EC" id="3.1.1.-" evidence="6"/>
<feature type="chain" id="PRO_5044957528" description="Carboxylic ester hydrolase" evidence="6">
    <location>
        <begin position="23"/>
        <end position="567"/>
    </location>
</feature>
<dbReference type="GO" id="GO:0052689">
    <property type="term" value="F:carboxylic ester hydrolase activity"/>
    <property type="evidence" value="ECO:0007669"/>
    <property type="project" value="UniProtKB-KW"/>
</dbReference>
<evidence type="ECO:0000256" key="4">
    <source>
        <dbReference type="ARBA" id="ARBA00023157"/>
    </source>
</evidence>
<evidence type="ECO:0000313" key="8">
    <source>
        <dbReference type="Proteomes" id="UP001652740"/>
    </source>
</evidence>